<dbReference type="PANTHER" id="PTHR47966">
    <property type="entry name" value="BETA-SITE APP-CLEAVING ENZYME, ISOFORM A-RELATED"/>
    <property type="match status" value="1"/>
</dbReference>
<comment type="similarity">
    <text evidence="1">Belongs to the peptidase A1 family.</text>
</comment>
<dbReference type="Gene3D" id="2.40.70.10">
    <property type="entry name" value="Acid Proteases"/>
    <property type="match status" value="2"/>
</dbReference>
<evidence type="ECO:0000256" key="1">
    <source>
        <dbReference type="ARBA" id="ARBA00007447"/>
    </source>
</evidence>
<evidence type="ECO:0000256" key="5">
    <source>
        <dbReference type="PIRSR" id="PIRSR601461-1"/>
    </source>
</evidence>
<organism evidence="7 8">
    <name type="scientific">Mycena citricolor</name>
    <dbReference type="NCBI Taxonomy" id="2018698"/>
    <lineage>
        <taxon>Eukaryota</taxon>
        <taxon>Fungi</taxon>
        <taxon>Dikarya</taxon>
        <taxon>Basidiomycota</taxon>
        <taxon>Agaricomycotina</taxon>
        <taxon>Agaricomycetes</taxon>
        <taxon>Agaricomycetidae</taxon>
        <taxon>Agaricales</taxon>
        <taxon>Marasmiineae</taxon>
        <taxon>Mycenaceae</taxon>
        <taxon>Mycena</taxon>
    </lineage>
</organism>
<dbReference type="InterPro" id="IPR034163">
    <property type="entry name" value="Aspergillopepsin-like_cat_dom"/>
</dbReference>
<keyword evidence="8" id="KW-1185">Reference proteome</keyword>
<comment type="caution">
    <text evidence="7">The sequence shown here is derived from an EMBL/GenBank/DDBJ whole genome shotgun (WGS) entry which is preliminary data.</text>
</comment>
<evidence type="ECO:0000259" key="6">
    <source>
        <dbReference type="PROSITE" id="PS51767"/>
    </source>
</evidence>
<proteinExistence type="inferred from homology"/>
<evidence type="ECO:0000256" key="3">
    <source>
        <dbReference type="ARBA" id="ARBA00022750"/>
    </source>
</evidence>
<evidence type="ECO:0000313" key="7">
    <source>
        <dbReference type="EMBL" id="CAK5265549.1"/>
    </source>
</evidence>
<protein>
    <recommendedName>
        <fullName evidence="6">Peptidase A1 domain-containing protein</fullName>
    </recommendedName>
</protein>
<dbReference type="InterPro" id="IPR033121">
    <property type="entry name" value="PEPTIDASE_A1"/>
</dbReference>
<dbReference type="PANTHER" id="PTHR47966:SF1">
    <property type="entry name" value="ASPARTYL PROTEINASE"/>
    <property type="match status" value="1"/>
</dbReference>
<dbReference type="PRINTS" id="PR00792">
    <property type="entry name" value="PEPSIN"/>
</dbReference>
<evidence type="ECO:0000256" key="4">
    <source>
        <dbReference type="ARBA" id="ARBA00022801"/>
    </source>
</evidence>
<dbReference type="InterPro" id="IPR001461">
    <property type="entry name" value="Aspartic_peptidase_A1"/>
</dbReference>
<accession>A0AAD2GZZ9</accession>
<dbReference type="FunFam" id="2.40.70.10:FF:000026">
    <property type="entry name" value="Endothiapepsin"/>
    <property type="match status" value="1"/>
</dbReference>
<dbReference type="PROSITE" id="PS51767">
    <property type="entry name" value="PEPTIDASE_A1"/>
    <property type="match status" value="1"/>
</dbReference>
<evidence type="ECO:0000313" key="8">
    <source>
        <dbReference type="Proteomes" id="UP001295794"/>
    </source>
</evidence>
<dbReference type="GO" id="GO:0006508">
    <property type="term" value="P:proteolysis"/>
    <property type="evidence" value="ECO:0007669"/>
    <property type="project" value="UniProtKB-KW"/>
</dbReference>
<evidence type="ECO:0000256" key="2">
    <source>
        <dbReference type="ARBA" id="ARBA00022670"/>
    </source>
</evidence>
<dbReference type="InterPro" id="IPR021109">
    <property type="entry name" value="Peptidase_aspartic_dom_sf"/>
</dbReference>
<keyword evidence="3" id="KW-0064">Aspartyl protease</keyword>
<dbReference type="CDD" id="cd06097">
    <property type="entry name" value="Aspergillopepsin_like"/>
    <property type="match status" value="1"/>
</dbReference>
<dbReference type="SUPFAM" id="SSF50630">
    <property type="entry name" value="Acid proteases"/>
    <property type="match status" value="1"/>
</dbReference>
<keyword evidence="2" id="KW-0645">Protease</keyword>
<dbReference type="EMBL" id="CAVNYO010000092">
    <property type="protein sequence ID" value="CAK5265549.1"/>
    <property type="molecule type" value="Genomic_DNA"/>
</dbReference>
<dbReference type="AlphaFoldDB" id="A0AAD2GZZ9"/>
<dbReference type="Pfam" id="PF00026">
    <property type="entry name" value="Asp"/>
    <property type="match status" value="1"/>
</dbReference>
<reference evidence="7" key="1">
    <citation type="submission" date="2023-11" db="EMBL/GenBank/DDBJ databases">
        <authorList>
            <person name="De Vega J J."/>
            <person name="De Vega J J."/>
        </authorList>
    </citation>
    <scope>NUCLEOTIDE SEQUENCE</scope>
</reference>
<feature type="domain" description="Peptidase A1" evidence="6">
    <location>
        <begin position="107"/>
        <end position="418"/>
    </location>
</feature>
<feature type="active site" evidence="5">
    <location>
        <position position="312"/>
    </location>
</feature>
<dbReference type="Proteomes" id="UP001295794">
    <property type="component" value="Unassembled WGS sequence"/>
</dbReference>
<keyword evidence="4" id="KW-0378">Hydrolase</keyword>
<dbReference type="GO" id="GO:0004190">
    <property type="term" value="F:aspartic-type endopeptidase activity"/>
    <property type="evidence" value="ECO:0007669"/>
    <property type="project" value="UniProtKB-KW"/>
</dbReference>
<feature type="active site" evidence="5">
    <location>
        <position position="125"/>
    </location>
</feature>
<gene>
    <name evidence="7" type="ORF">MYCIT1_LOCUS6619</name>
</gene>
<name>A0AAD2GZZ9_9AGAR</name>
<sequence length="422" mass="45458">MGSCLSVLFPFKPATSAPEKDDKDTMAASRILSPLARSPKFSGKKPSFFSAYARAANRYGFQHTEFAPFRKHQNMVVHVKSNGESGNVPAESVQNGSCLFPHFRYALIYRRQIGTPGVTLHLDFDTGSSDLWVWSSELTRVSKSGHSIYNPSKSKTAAHQSGASWNISYGDGSSASGNVYLDTVTVGGVAIPKQAVELAERMSAQFAQGEGSDGLLGLAWPAINTVSPRPVKTPVENMIDQGLISKPLFTVKLDRGDNAGFYSFGAIDETVTPHPITYTPVDNSQGFWMVDSESYSVNGQTFQQSGNTAILDTGTTLALVSDAVVSQVYGQIDGAQFDQDQGGWMYPASSTVPDLMFAIGDKMYKLNAADFPYGQASGGYLFGGVQSRGTNPFDILGDIFLKSVYVVFNQGESTVGLAQRDD</sequence>